<dbReference type="eggNOG" id="COG3251">
    <property type="taxonomic scope" value="Bacteria"/>
</dbReference>
<organism evidence="3 4">
    <name type="scientific">Kitasatospora cheerisanensis KCTC 2395</name>
    <dbReference type="NCBI Taxonomy" id="1348663"/>
    <lineage>
        <taxon>Bacteria</taxon>
        <taxon>Bacillati</taxon>
        <taxon>Actinomycetota</taxon>
        <taxon>Actinomycetes</taxon>
        <taxon>Kitasatosporales</taxon>
        <taxon>Streptomycetaceae</taxon>
        <taxon>Kitasatospora</taxon>
    </lineage>
</organism>
<comment type="caution">
    <text evidence="3">The sequence shown here is derived from an EMBL/GenBank/DDBJ whole genome shotgun (WGS) entry which is preliminary data.</text>
</comment>
<evidence type="ECO:0000313" key="3">
    <source>
        <dbReference type="EMBL" id="KDN81757.1"/>
    </source>
</evidence>
<dbReference type="InterPro" id="IPR037407">
    <property type="entry name" value="MLP_fam"/>
</dbReference>
<dbReference type="PANTHER" id="PTHR38444">
    <property type="entry name" value="ENTEROBACTIN BIOSYNTHESIS PROTEIN YBDZ"/>
    <property type="match status" value="1"/>
</dbReference>
<proteinExistence type="predicted"/>
<dbReference type="RefSeq" id="WP_051653616.1">
    <property type="nucleotide sequence ID" value="NZ_KK853997.1"/>
</dbReference>
<evidence type="ECO:0000259" key="2">
    <source>
        <dbReference type="SMART" id="SM00923"/>
    </source>
</evidence>
<dbReference type="HOGENOM" id="CLU_181321_1_0_11"/>
<sequence length="75" mass="8121">MISPFDDPDAVYLALVNPLGQYSLWPAFAQVPPGWQVARGRGTRDECLAYIDEAWTDQRPPGPPGPPNGKKVAAS</sequence>
<dbReference type="SMART" id="SM00923">
    <property type="entry name" value="MbtH"/>
    <property type="match status" value="1"/>
</dbReference>
<dbReference type="Proteomes" id="UP000027178">
    <property type="component" value="Unassembled WGS sequence"/>
</dbReference>
<dbReference type="Pfam" id="PF03621">
    <property type="entry name" value="MbtH"/>
    <property type="match status" value="1"/>
</dbReference>
<dbReference type="InterPro" id="IPR005153">
    <property type="entry name" value="MbtH-like_dom"/>
</dbReference>
<protein>
    <submittedName>
        <fullName evidence="3">Protein mbtH</fullName>
    </submittedName>
</protein>
<evidence type="ECO:0000256" key="1">
    <source>
        <dbReference type="SAM" id="MobiDB-lite"/>
    </source>
</evidence>
<dbReference type="AlphaFoldDB" id="A0A066YKU3"/>
<name>A0A066YKU3_9ACTN</name>
<accession>A0A066YKU3</accession>
<feature type="domain" description="MbtH-like" evidence="2">
    <location>
        <begin position="3"/>
        <end position="53"/>
    </location>
</feature>
<keyword evidence="4" id="KW-1185">Reference proteome</keyword>
<dbReference type="SUPFAM" id="SSF160582">
    <property type="entry name" value="MbtH-like"/>
    <property type="match status" value="1"/>
</dbReference>
<dbReference type="GO" id="GO:0019290">
    <property type="term" value="P:siderophore biosynthetic process"/>
    <property type="evidence" value="ECO:0007669"/>
    <property type="project" value="TreeGrafter"/>
</dbReference>
<dbReference type="PANTHER" id="PTHR38444:SF1">
    <property type="entry name" value="ENTEROBACTIN BIOSYNTHESIS PROTEIN YBDZ"/>
    <property type="match status" value="1"/>
</dbReference>
<evidence type="ECO:0000313" key="4">
    <source>
        <dbReference type="Proteomes" id="UP000027178"/>
    </source>
</evidence>
<reference evidence="3 4" key="1">
    <citation type="submission" date="2014-05" db="EMBL/GenBank/DDBJ databases">
        <title>Draft Genome Sequence of Kitasatospora cheerisanensis KCTC 2395.</title>
        <authorList>
            <person name="Nam D.H."/>
        </authorList>
    </citation>
    <scope>NUCLEOTIDE SEQUENCE [LARGE SCALE GENOMIC DNA]</scope>
    <source>
        <strain evidence="3 4">KCTC 2395</strain>
    </source>
</reference>
<dbReference type="OrthoDB" id="7584480at2"/>
<feature type="region of interest" description="Disordered" evidence="1">
    <location>
        <begin position="54"/>
        <end position="75"/>
    </location>
</feature>
<dbReference type="Gene3D" id="3.90.820.10">
    <property type="entry name" value="Structural Genomics, Unknown Function 30-nov-00 1gh9 Mol_id"/>
    <property type="match status" value="1"/>
</dbReference>
<dbReference type="GO" id="GO:0005829">
    <property type="term" value="C:cytosol"/>
    <property type="evidence" value="ECO:0007669"/>
    <property type="project" value="TreeGrafter"/>
</dbReference>
<dbReference type="EMBL" id="JNBY01000131">
    <property type="protein sequence ID" value="KDN81757.1"/>
    <property type="molecule type" value="Genomic_DNA"/>
</dbReference>
<gene>
    <name evidence="3" type="ORF">KCH_64770</name>
</gene>
<dbReference type="InterPro" id="IPR038020">
    <property type="entry name" value="MbtH-like_sf"/>
</dbReference>